<protein>
    <submittedName>
        <fullName evidence="2">Peptidoglycan-binding protein</fullName>
    </submittedName>
</protein>
<gene>
    <name evidence="2" type="ORF">ACE1CC_14010</name>
</gene>
<feature type="domain" description="Peptidoglycan binding-like" evidence="1">
    <location>
        <begin position="18"/>
        <end position="74"/>
    </location>
</feature>
<dbReference type="SUPFAM" id="SSF47090">
    <property type="entry name" value="PGBD-like"/>
    <property type="match status" value="2"/>
</dbReference>
<comment type="caution">
    <text evidence="2">The sequence shown here is derived from an EMBL/GenBank/DDBJ whole genome shotgun (WGS) entry which is preliminary data.</text>
</comment>
<dbReference type="Pfam" id="PF01471">
    <property type="entry name" value="PG_binding_1"/>
    <property type="match status" value="2"/>
</dbReference>
<organism evidence="2 3">
    <name type="scientific">Floridaenema aerugineum BLCC-F46</name>
    <dbReference type="NCBI Taxonomy" id="3153654"/>
    <lineage>
        <taxon>Bacteria</taxon>
        <taxon>Bacillati</taxon>
        <taxon>Cyanobacteriota</taxon>
        <taxon>Cyanophyceae</taxon>
        <taxon>Oscillatoriophycideae</taxon>
        <taxon>Aerosakkonematales</taxon>
        <taxon>Aerosakkonemataceae</taxon>
        <taxon>Floridanema</taxon>
        <taxon>Floridanema aerugineum</taxon>
    </lineage>
</organism>
<feature type="domain" description="Peptidoglycan binding-like" evidence="1">
    <location>
        <begin position="95"/>
        <end position="147"/>
    </location>
</feature>
<dbReference type="PANTHER" id="PTHR41533">
    <property type="entry name" value="L,D-TRANSPEPTIDASE HI_1667-RELATED"/>
    <property type="match status" value="1"/>
</dbReference>
<dbReference type="PANTHER" id="PTHR41533:SF1">
    <property type="entry name" value="L,D-TRANSPEPTIDASE YCBB-RELATED"/>
    <property type="match status" value="1"/>
</dbReference>
<proteinExistence type="predicted"/>
<keyword evidence="3" id="KW-1185">Reference proteome</keyword>
<dbReference type="Proteomes" id="UP001576774">
    <property type="component" value="Unassembled WGS sequence"/>
</dbReference>
<evidence type="ECO:0000313" key="3">
    <source>
        <dbReference type="Proteomes" id="UP001576774"/>
    </source>
</evidence>
<name>A0ABV4X6E4_9CYAN</name>
<dbReference type="InterPro" id="IPR052905">
    <property type="entry name" value="LD-transpeptidase_YkuD-like"/>
</dbReference>
<sequence>MQSITNVQFPTLSLGSKGEYVKFLQEIFHNRDYDSSARIDGIFGPRTEATVKEFQRNRYLKVDGIVGPATWNALLSEYSTSFPTLRRGSTDSNTGGYVTVLQERLNLLSYPVAIDGIFGPKTENAVKKFQKDRGFPVDGIVGPRTWNGLYPLEFK</sequence>
<dbReference type="InterPro" id="IPR036365">
    <property type="entry name" value="PGBD-like_sf"/>
</dbReference>
<dbReference type="InterPro" id="IPR002477">
    <property type="entry name" value="Peptidoglycan-bd-like"/>
</dbReference>
<evidence type="ECO:0000259" key="1">
    <source>
        <dbReference type="Pfam" id="PF01471"/>
    </source>
</evidence>
<dbReference type="InterPro" id="IPR036366">
    <property type="entry name" value="PGBDSf"/>
</dbReference>
<evidence type="ECO:0000313" key="2">
    <source>
        <dbReference type="EMBL" id="MFB2877962.1"/>
    </source>
</evidence>
<dbReference type="Gene3D" id="1.10.101.10">
    <property type="entry name" value="PGBD-like superfamily/PGBD"/>
    <property type="match status" value="2"/>
</dbReference>
<dbReference type="EMBL" id="JBHFNQ010000108">
    <property type="protein sequence ID" value="MFB2877962.1"/>
    <property type="molecule type" value="Genomic_DNA"/>
</dbReference>
<dbReference type="RefSeq" id="WP_413271049.1">
    <property type="nucleotide sequence ID" value="NZ_JBHFNQ010000108.1"/>
</dbReference>
<accession>A0ABV4X6E4</accession>
<reference evidence="2 3" key="1">
    <citation type="submission" date="2024-09" db="EMBL/GenBank/DDBJ databases">
        <title>Floridaenema gen nov. (Aerosakkonemataceae, Aerosakkonematales ord. nov., Cyanobacteria) from benthic tropical and subtropical fresh waters, with the description of four new species.</title>
        <authorList>
            <person name="Moretto J.A."/>
            <person name="Berthold D.E."/>
            <person name="Lefler F.W."/>
            <person name="Huang I.-S."/>
            <person name="Laughinghouse H. IV."/>
        </authorList>
    </citation>
    <scope>NUCLEOTIDE SEQUENCE [LARGE SCALE GENOMIC DNA]</scope>
    <source>
        <strain evidence="2 3">BLCC-F46</strain>
    </source>
</reference>